<sequence>QKKISNHTTTVVTCSFLPDENPISSYSEYWSTKITTLTTLLIFALSTTNNRAKIQVTTNNPYLQILISQTTDTHFLHNQRIDQME</sequence>
<reference evidence="1 2" key="1">
    <citation type="submission" date="2021-06" db="EMBL/GenBank/DDBJ databases">
        <authorList>
            <person name="Kallberg Y."/>
            <person name="Tangrot J."/>
            <person name="Rosling A."/>
        </authorList>
    </citation>
    <scope>NUCLEOTIDE SEQUENCE [LARGE SCALE GENOMIC DNA]</scope>
    <source>
        <strain evidence="1 2">120-4 pot B 10/14</strain>
    </source>
</reference>
<organism evidence="1 2">
    <name type="scientific">Gigaspora margarita</name>
    <dbReference type="NCBI Taxonomy" id="4874"/>
    <lineage>
        <taxon>Eukaryota</taxon>
        <taxon>Fungi</taxon>
        <taxon>Fungi incertae sedis</taxon>
        <taxon>Mucoromycota</taxon>
        <taxon>Glomeromycotina</taxon>
        <taxon>Glomeromycetes</taxon>
        <taxon>Diversisporales</taxon>
        <taxon>Gigasporaceae</taxon>
        <taxon>Gigaspora</taxon>
    </lineage>
</organism>
<evidence type="ECO:0000313" key="1">
    <source>
        <dbReference type="EMBL" id="CAG8466394.1"/>
    </source>
</evidence>
<name>A0ABM8VWU8_GIGMA</name>
<proteinExistence type="predicted"/>
<accession>A0ABM8VWU8</accession>
<dbReference type="EMBL" id="CAJVQB010000096">
    <property type="protein sequence ID" value="CAG8466394.1"/>
    <property type="molecule type" value="Genomic_DNA"/>
</dbReference>
<protein>
    <submittedName>
        <fullName evidence="1">21053_t:CDS:1</fullName>
    </submittedName>
</protein>
<gene>
    <name evidence="1" type="ORF">GMARGA_LOCUS560</name>
</gene>
<dbReference type="Proteomes" id="UP000789901">
    <property type="component" value="Unassembled WGS sequence"/>
</dbReference>
<evidence type="ECO:0000313" key="2">
    <source>
        <dbReference type="Proteomes" id="UP000789901"/>
    </source>
</evidence>
<feature type="non-terminal residue" evidence="1">
    <location>
        <position position="1"/>
    </location>
</feature>
<keyword evidence="2" id="KW-1185">Reference proteome</keyword>
<comment type="caution">
    <text evidence="1">The sequence shown here is derived from an EMBL/GenBank/DDBJ whole genome shotgun (WGS) entry which is preliminary data.</text>
</comment>